<name>A0A2M9D1T7_9MICO</name>
<dbReference type="InterPro" id="IPR011528">
    <property type="entry name" value="NERD"/>
</dbReference>
<dbReference type="RefSeq" id="WP_229820464.1">
    <property type="nucleotide sequence ID" value="NZ_BMZU01000001.1"/>
</dbReference>
<gene>
    <name evidence="3" type="ORF">CLV85_2594</name>
</gene>
<evidence type="ECO:0000313" key="3">
    <source>
        <dbReference type="EMBL" id="PJJ78139.1"/>
    </source>
</evidence>
<keyword evidence="1" id="KW-0812">Transmembrane</keyword>
<dbReference type="Proteomes" id="UP000231742">
    <property type="component" value="Unassembled WGS sequence"/>
</dbReference>
<evidence type="ECO:0000256" key="1">
    <source>
        <dbReference type="SAM" id="Phobius"/>
    </source>
</evidence>
<keyword evidence="1" id="KW-1133">Transmembrane helix</keyword>
<evidence type="ECO:0000259" key="2">
    <source>
        <dbReference type="Pfam" id="PF08378"/>
    </source>
</evidence>
<organism evidence="3 4">
    <name type="scientific">Salinibacterium amurskyense</name>
    <dbReference type="NCBI Taxonomy" id="205941"/>
    <lineage>
        <taxon>Bacteria</taxon>
        <taxon>Bacillati</taxon>
        <taxon>Actinomycetota</taxon>
        <taxon>Actinomycetes</taxon>
        <taxon>Micrococcales</taxon>
        <taxon>Microbacteriaceae</taxon>
        <taxon>Salinibacterium</taxon>
    </lineage>
</organism>
<comment type="caution">
    <text evidence="3">The sequence shown here is derived from an EMBL/GenBank/DDBJ whole genome shotgun (WGS) entry which is preliminary data.</text>
</comment>
<protein>
    <submittedName>
        <fullName evidence="3">Nuclease-like protein</fullName>
    </submittedName>
</protein>
<dbReference type="AlphaFoldDB" id="A0A2M9D1T7"/>
<keyword evidence="1" id="KW-0472">Membrane</keyword>
<evidence type="ECO:0000313" key="4">
    <source>
        <dbReference type="Proteomes" id="UP000231742"/>
    </source>
</evidence>
<feature type="transmembrane region" description="Helical" evidence="1">
    <location>
        <begin position="237"/>
        <end position="263"/>
    </location>
</feature>
<proteinExistence type="predicted"/>
<accession>A0A2M9D1T7</accession>
<dbReference type="Pfam" id="PF08378">
    <property type="entry name" value="NERD"/>
    <property type="match status" value="1"/>
</dbReference>
<feature type="domain" description="NERD" evidence="2">
    <location>
        <begin position="51"/>
        <end position="153"/>
    </location>
</feature>
<reference evidence="3 4" key="1">
    <citation type="submission" date="2017-11" db="EMBL/GenBank/DDBJ databases">
        <title>Genomic Encyclopedia of Archaeal and Bacterial Type Strains, Phase II (KMG-II): From Individual Species to Whole Genera.</title>
        <authorList>
            <person name="Goeker M."/>
        </authorList>
    </citation>
    <scope>NUCLEOTIDE SEQUENCE [LARGE SCALE GENOMIC DNA]</scope>
    <source>
        <strain evidence="3 4">DSM 16400</strain>
    </source>
</reference>
<keyword evidence="4" id="KW-1185">Reference proteome</keyword>
<dbReference type="EMBL" id="PGFH01000003">
    <property type="protein sequence ID" value="PJJ78139.1"/>
    <property type="molecule type" value="Genomic_DNA"/>
</dbReference>
<sequence>MPQNNDLRGRIAGQSAMAAVIAAQAHHARRGLLARTIGLSPLTAEGRAHYRGAVGELLVGSILDHLGHSWDILHGVPLGETSLDHFAVGRAGVFAISVVNCQGDDVAINGDELVIAKTVSQAITQARAAGQRVAAALSAAMGSPVNVVPVLVVVEPVKVSTLAVPADVRVLTSMQLEQWLLSAQATLTGEEVATLSTVAESSTTWPAPQQATIASRTITREFVRIHHDVRRASARRFVWVVVALVGTFLWVWSLASVFASLVVGP</sequence>